<evidence type="ECO:0000313" key="2">
    <source>
        <dbReference type="EMBL" id="QHS83721.1"/>
    </source>
</evidence>
<sequence length="138" mass="15603">MRVEFGEQAIMACKAAVMNDWESYEKISRSNTNPKACKALGRKVTPFVQERWSDVVLEVAIEVVTQKFASDHALWEVLDKTDNCVLAEMTRYDRNWGTGINKSHLDANNPPAWPGTNILGYSLMVARQRLRAAYAEVP</sequence>
<feature type="domain" description="NADAR" evidence="1">
    <location>
        <begin position="7"/>
        <end position="131"/>
    </location>
</feature>
<dbReference type="InterPro" id="IPR037238">
    <property type="entry name" value="YbiA-like_sf"/>
</dbReference>
<evidence type="ECO:0000259" key="1">
    <source>
        <dbReference type="Pfam" id="PF08719"/>
    </source>
</evidence>
<dbReference type="EMBL" id="MN738762">
    <property type="protein sequence ID" value="QHS83721.1"/>
    <property type="molecule type" value="Genomic_DNA"/>
</dbReference>
<dbReference type="CDD" id="cd15457">
    <property type="entry name" value="NADAR"/>
    <property type="match status" value="1"/>
</dbReference>
<organism evidence="2">
    <name type="scientific">viral metagenome</name>
    <dbReference type="NCBI Taxonomy" id="1070528"/>
    <lineage>
        <taxon>unclassified sequences</taxon>
        <taxon>metagenomes</taxon>
        <taxon>organismal metagenomes</taxon>
    </lineage>
</organism>
<dbReference type="Gene3D" id="1.10.357.40">
    <property type="entry name" value="YbiA-like"/>
    <property type="match status" value="1"/>
</dbReference>
<dbReference type="NCBIfam" id="TIGR02464">
    <property type="entry name" value="ribofla_fusion"/>
    <property type="match status" value="1"/>
</dbReference>
<dbReference type="InterPro" id="IPR012816">
    <property type="entry name" value="NADAR"/>
</dbReference>
<dbReference type="Pfam" id="PF08719">
    <property type="entry name" value="NADAR"/>
    <property type="match status" value="1"/>
</dbReference>
<reference evidence="2" key="1">
    <citation type="journal article" date="2020" name="Nature">
        <title>Giant virus diversity and host interactions through global metagenomics.</title>
        <authorList>
            <person name="Schulz F."/>
            <person name="Roux S."/>
            <person name="Paez-Espino D."/>
            <person name="Jungbluth S."/>
            <person name="Walsh D.A."/>
            <person name="Denef V.J."/>
            <person name="McMahon K.D."/>
            <person name="Konstantinidis K.T."/>
            <person name="Eloe-Fadrosh E.A."/>
            <person name="Kyrpides N.C."/>
            <person name="Woyke T."/>
        </authorList>
    </citation>
    <scope>NUCLEOTIDE SEQUENCE</scope>
    <source>
        <strain evidence="2">GVMAG-S-ERX555961-36</strain>
    </source>
</reference>
<dbReference type="SUPFAM" id="SSF143990">
    <property type="entry name" value="YbiA-like"/>
    <property type="match status" value="1"/>
</dbReference>
<dbReference type="AlphaFoldDB" id="A0A6C0AWS5"/>
<name>A0A6C0AWS5_9ZZZZ</name>
<proteinExistence type="predicted"/>
<protein>
    <recommendedName>
        <fullName evidence="1">NADAR domain-containing protein</fullName>
    </recommendedName>
</protein>
<accession>A0A6C0AWS5</accession>